<keyword evidence="2" id="KW-1185">Reference proteome</keyword>
<gene>
    <name evidence="1" type="ORF">ABIA69_003215</name>
</gene>
<dbReference type="Proteomes" id="UP001549363">
    <property type="component" value="Unassembled WGS sequence"/>
</dbReference>
<sequence>MKAFTVDHKNKFGLEKATRFPRTNQLTSSFHRSLAAFSSLYGIREYHADDTCFCCHEFEETRLLCGYGDG</sequence>
<organism evidence="1 2">
    <name type="scientific">Lysinibacillus parviboronicapiens</name>
    <dbReference type="NCBI Taxonomy" id="436516"/>
    <lineage>
        <taxon>Bacteria</taxon>
        <taxon>Bacillati</taxon>
        <taxon>Bacillota</taxon>
        <taxon>Bacilli</taxon>
        <taxon>Bacillales</taxon>
        <taxon>Bacillaceae</taxon>
        <taxon>Lysinibacillus</taxon>
    </lineage>
</organism>
<comment type="caution">
    <text evidence="1">The sequence shown here is derived from an EMBL/GenBank/DDBJ whole genome shotgun (WGS) entry which is preliminary data.</text>
</comment>
<protein>
    <submittedName>
        <fullName evidence="1">Uncharacterized protein</fullName>
    </submittedName>
</protein>
<evidence type="ECO:0000313" key="2">
    <source>
        <dbReference type="Proteomes" id="UP001549363"/>
    </source>
</evidence>
<dbReference type="EMBL" id="JBEPSB010000016">
    <property type="protein sequence ID" value="MET4562045.1"/>
    <property type="molecule type" value="Genomic_DNA"/>
</dbReference>
<evidence type="ECO:0000313" key="1">
    <source>
        <dbReference type="EMBL" id="MET4562045.1"/>
    </source>
</evidence>
<accession>A0ABV2PM73</accession>
<name>A0ABV2PM73_9BACI</name>
<proteinExistence type="predicted"/>
<reference evidence="1 2" key="1">
    <citation type="submission" date="2024-06" db="EMBL/GenBank/DDBJ databases">
        <title>Sorghum-associated microbial communities from plants grown in Nebraska, USA.</title>
        <authorList>
            <person name="Schachtman D."/>
        </authorList>
    </citation>
    <scope>NUCLEOTIDE SEQUENCE [LARGE SCALE GENOMIC DNA]</scope>
    <source>
        <strain evidence="1 2">736</strain>
    </source>
</reference>